<feature type="compositionally biased region" description="Polar residues" evidence="2">
    <location>
        <begin position="818"/>
        <end position="854"/>
    </location>
</feature>
<keyword evidence="4" id="KW-1185">Reference proteome</keyword>
<reference evidence="3 4" key="1">
    <citation type="journal article" date="2012" name="Plant Cell">
        <title>Genome comparison of barley and maize smut fungi reveals targeted loss of RNA silencing components and species-specific presence of transposable elements.</title>
        <authorList>
            <person name="Laurie J.D."/>
            <person name="Ali S."/>
            <person name="Linning R."/>
            <person name="Mannhaupt G."/>
            <person name="Wong P."/>
            <person name="Gueldener U."/>
            <person name="Muensterkoetter M."/>
            <person name="Moore R."/>
            <person name="Kahmann R."/>
            <person name="Bakkeren G."/>
            <person name="Schirawski J."/>
        </authorList>
    </citation>
    <scope>NUCLEOTIDE SEQUENCE [LARGE SCALE GENOMIC DNA]</scope>
    <source>
        <strain evidence="4">Uh4875-4</strain>
    </source>
</reference>
<feature type="region of interest" description="Disordered" evidence="2">
    <location>
        <begin position="299"/>
        <end position="362"/>
    </location>
</feature>
<dbReference type="PANTHER" id="PTHR38120">
    <property type="entry name" value="EXPRESSED PROTEIN"/>
    <property type="match status" value="1"/>
</dbReference>
<feature type="region of interest" description="Disordered" evidence="2">
    <location>
        <begin position="818"/>
        <end position="928"/>
    </location>
</feature>
<feature type="compositionally biased region" description="Low complexity" evidence="2">
    <location>
        <begin position="650"/>
        <end position="662"/>
    </location>
</feature>
<name>I2FNK3_USTHO</name>
<feature type="compositionally biased region" description="Polar residues" evidence="2">
    <location>
        <begin position="299"/>
        <end position="310"/>
    </location>
</feature>
<feature type="compositionally biased region" description="Low complexity" evidence="2">
    <location>
        <begin position="527"/>
        <end position="536"/>
    </location>
</feature>
<evidence type="ECO:0000313" key="3">
    <source>
        <dbReference type="EMBL" id="CCF48496.1"/>
    </source>
</evidence>
<dbReference type="HOGENOM" id="CLU_290515_0_0_1"/>
<feature type="compositionally biased region" description="Basic and acidic residues" evidence="2">
    <location>
        <begin position="334"/>
        <end position="350"/>
    </location>
</feature>
<proteinExistence type="predicted"/>
<feature type="compositionally biased region" description="Basic and acidic residues" evidence="2">
    <location>
        <begin position="81"/>
        <end position="92"/>
    </location>
</feature>
<keyword evidence="1" id="KW-0175">Coiled coil</keyword>
<evidence type="ECO:0000313" key="4">
    <source>
        <dbReference type="Proteomes" id="UP000006174"/>
    </source>
</evidence>
<feature type="region of interest" description="Disordered" evidence="2">
    <location>
        <begin position="700"/>
        <end position="752"/>
    </location>
</feature>
<feature type="region of interest" description="Disordered" evidence="2">
    <location>
        <begin position="967"/>
        <end position="1066"/>
    </location>
</feature>
<comment type="caution">
    <text evidence="3">The sequence shown here is derived from an EMBL/GenBank/DDBJ whole genome shotgun (WGS) entry which is preliminary data.</text>
</comment>
<sequence length="1066" mass="115702">MTDNEPRQLLPEIESHQNLSTKLGASRPLPPKKRSNRTVSSVAKSSNLTTETSDTNQGSVGIDPIDDSQLETCHDSQATAKSHDEERADLEARGTASPVRMTVQRAVSGASIRSSRPNTMASEIPKEEIEEALQGLDRVDLVVALGRAKVQMDEIEAQLAQQVLENETLHDTAASLTQQLGEAESRVYSLHSIVKQREERIDELMSEQERMEGEVYSTMQVIERLRKQLSETERSRNDAEKRYLDQTATMDKERQYYQDTEALLKSQKATQASAYEKLLSGHNELLREHERLTNRLASIKSNGGDTQDAASSLDPPSLHFTGASDASLDSQTTESHHNGKGASDHGDRSPPRRVRKNASKVSTFAEETDMAALVEELSTLQKSHSSLSETMATLQTELKDVRAENVTLRDQNETFMDILQEKTFSGALLNESAMLRGIRRASLGRLRTQGGLDDPYDDDYSTGTDMQDVGDDDDDDDDEADDRDKSRGTSISSGTIPEEDEDDVDDVPDTPKAPPKQVKSSQRRRTSSSAAQQATTDLASELEGTTTGVLTSPADKSSRETRSSQRLGVVSDDLEELQKEVRELREANQALTLYISKIIDRIIAREGYENILAVESRGTIRGPRHKASRARLDQSKEVGTDNKAGLRTVSNTSNTSNASGSSQTGGLFNFGSSANQNSAASSGARAAVSSKSKRTSSIDWRNLPFLGGGGNASNPPEQSSNLRPLTLQSDSLLIPPREGSARKLRTSEEIEDENDILERERIRQELLMRGIQPPKHQLVQSPNSPRKKRPQSVSAVSGAGGFAAFFSRVVGGAASNHVLSPTRSDSQSQASNTPVQSLDTDFERTTSSTPATESGNRDEERSRALQLSAGGGSSFTKLRGSQGVASKARQLRAERHQQTLDLTADTSSGYPFPSSSQSSTSNSRATSGINSLADSSIMESSIAGDESYSLPAPSTKSALLNGETNRIDSPLAGYGGTLPPLPHETTGDEDRQAFRSPTTSQTSQDQGWKRAFRRFSLLGATSPDSQPNANDQDPNSQGVSPAASERGRSPLATTVTLPYIDTDADK</sequence>
<dbReference type="EMBL" id="CAGI01000135">
    <property type="protein sequence ID" value="CCF48496.1"/>
    <property type="molecule type" value="Genomic_DNA"/>
</dbReference>
<feature type="coiled-coil region" evidence="1">
    <location>
        <begin position="384"/>
        <end position="411"/>
    </location>
</feature>
<feature type="coiled-coil region" evidence="1">
    <location>
        <begin position="567"/>
        <end position="594"/>
    </location>
</feature>
<feature type="region of interest" description="Disordered" evidence="2">
    <location>
        <begin position="621"/>
        <end position="662"/>
    </location>
</feature>
<evidence type="ECO:0000256" key="2">
    <source>
        <dbReference type="SAM" id="MobiDB-lite"/>
    </source>
</evidence>
<feature type="compositionally biased region" description="Basic and acidic residues" evidence="2">
    <location>
        <begin position="630"/>
        <end position="640"/>
    </location>
</feature>
<dbReference type="STRING" id="1128400.I2FNK3"/>
<feature type="region of interest" description="Disordered" evidence="2">
    <location>
        <begin position="447"/>
        <end position="566"/>
    </location>
</feature>
<feature type="compositionally biased region" description="Low complexity" evidence="2">
    <location>
        <begin position="906"/>
        <end position="927"/>
    </location>
</feature>
<organism evidence="3 4">
    <name type="scientific">Ustilago hordei</name>
    <name type="common">Barley covered smut fungus</name>
    <dbReference type="NCBI Taxonomy" id="120017"/>
    <lineage>
        <taxon>Eukaryota</taxon>
        <taxon>Fungi</taxon>
        <taxon>Dikarya</taxon>
        <taxon>Basidiomycota</taxon>
        <taxon>Ustilaginomycotina</taxon>
        <taxon>Ustilaginomycetes</taxon>
        <taxon>Ustilaginales</taxon>
        <taxon>Ustilaginaceae</taxon>
        <taxon>Ustilago</taxon>
    </lineage>
</organism>
<dbReference type="Proteomes" id="UP000006174">
    <property type="component" value="Unassembled WGS sequence"/>
</dbReference>
<feature type="compositionally biased region" description="Polar residues" evidence="2">
    <location>
        <begin position="37"/>
        <end position="59"/>
    </location>
</feature>
<gene>
    <name evidence="3" type="ORF">UHOR_03275</name>
</gene>
<dbReference type="eggNOG" id="ENOG502S22A">
    <property type="taxonomic scope" value="Eukaryota"/>
</dbReference>
<protein>
    <submittedName>
        <fullName evidence="3">Uncharacterized protein</fullName>
    </submittedName>
</protein>
<dbReference type="Gene3D" id="1.10.287.1490">
    <property type="match status" value="1"/>
</dbReference>
<feature type="region of interest" description="Disordered" evidence="2">
    <location>
        <begin position="768"/>
        <end position="795"/>
    </location>
</feature>
<feature type="compositionally biased region" description="Polar residues" evidence="2">
    <location>
        <begin position="1022"/>
        <end position="1039"/>
    </location>
</feature>
<feature type="compositionally biased region" description="Basic and acidic residues" evidence="2">
    <location>
        <begin position="739"/>
        <end position="748"/>
    </location>
</feature>
<accession>I2FNK3</accession>
<evidence type="ECO:0000256" key="1">
    <source>
        <dbReference type="SAM" id="Coils"/>
    </source>
</evidence>
<feature type="compositionally biased region" description="Polar residues" evidence="2">
    <location>
        <begin position="995"/>
        <end position="1006"/>
    </location>
</feature>
<feature type="region of interest" description="Disordered" evidence="2">
    <location>
        <begin position="1"/>
        <end position="98"/>
    </location>
</feature>
<feature type="compositionally biased region" description="Polar residues" evidence="2">
    <location>
        <begin position="712"/>
        <end position="731"/>
    </location>
</feature>
<feature type="compositionally biased region" description="Acidic residues" evidence="2">
    <location>
        <begin position="497"/>
        <end position="508"/>
    </location>
</feature>
<dbReference type="AlphaFoldDB" id="I2FNK3"/>
<dbReference type="OMA" id="ERQSFYD"/>
<feature type="compositionally biased region" description="Acidic residues" evidence="2">
    <location>
        <begin position="468"/>
        <end position="481"/>
    </location>
</feature>
<feature type="coiled-coil region" evidence="1">
    <location>
        <begin position="145"/>
        <end position="242"/>
    </location>
</feature>
<dbReference type="PANTHER" id="PTHR38120:SF1">
    <property type="entry name" value="M PROTEIN, SEROTYPE 2.1"/>
    <property type="match status" value="1"/>
</dbReference>